<name>A0A0G3WLE2_9BACT</name>
<accession>A0A0G3WLE2</accession>
<reference evidence="1 2" key="1">
    <citation type="submission" date="2014-09" db="EMBL/GenBank/DDBJ databases">
        <title>Complete genome sequence of Endomicrobium proavitum.</title>
        <authorList>
            <person name="Zheng H."/>
        </authorList>
    </citation>
    <scope>NUCLEOTIDE SEQUENCE [LARGE SCALE GENOMIC DNA]</scope>
    <source>
        <strain evidence="1 2">Rsa215</strain>
    </source>
</reference>
<keyword evidence="2" id="KW-1185">Reference proteome</keyword>
<dbReference type="Proteomes" id="UP000035337">
    <property type="component" value="Chromosome"/>
</dbReference>
<proteinExistence type="predicted"/>
<dbReference type="KEGG" id="epo:Epro_1339"/>
<dbReference type="AlphaFoldDB" id="A0A0G3WLE2"/>
<dbReference type="PROSITE" id="PS51257">
    <property type="entry name" value="PROKAR_LIPOPROTEIN"/>
    <property type="match status" value="1"/>
</dbReference>
<evidence type="ECO:0000313" key="2">
    <source>
        <dbReference type="Proteomes" id="UP000035337"/>
    </source>
</evidence>
<organism evidence="1 2">
    <name type="scientific">Endomicrobium proavitum</name>
    <dbReference type="NCBI Taxonomy" id="1408281"/>
    <lineage>
        <taxon>Bacteria</taxon>
        <taxon>Pseudomonadati</taxon>
        <taxon>Elusimicrobiota</taxon>
        <taxon>Endomicrobiia</taxon>
        <taxon>Endomicrobiales</taxon>
        <taxon>Endomicrobiaceae</taxon>
        <taxon>Endomicrobium</taxon>
    </lineage>
</organism>
<gene>
    <name evidence="1" type="ORF">Epro_1339</name>
</gene>
<sequence>MLSVKTKAVLSCILLFVIGFGCGYVFKGILSSRTEYNFQHKFEKLQPLTEELHLSDVQKVLLFNILDDNKNQIDHIMKQVDPKIKIQLHMLRENIKTILDDDQKVIYLRLLEHNEAARAAEAM</sequence>
<dbReference type="RefSeq" id="WP_052571512.1">
    <property type="nucleotide sequence ID" value="NZ_CP009498.1"/>
</dbReference>
<evidence type="ECO:0000313" key="1">
    <source>
        <dbReference type="EMBL" id="AKL98715.1"/>
    </source>
</evidence>
<dbReference type="EMBL" id="CP009498">
    <property type="protein sequence ID" value="AKL98715.1"/>
    <property type="molecule type" value="Genomic_DNA"/>
</dbReference>
<protein>
    <submittedName>
        <fullName evidence="1">Uncharacterized protein</fullName>
    </submittedName>
</protein>
<dbReference type="STRING" id="1408281.Epro_1339"/>